<feature type="region of interest" description="Disordered" evidence="7">
    <location>
        <begin position="226"/>
        <end position="250"/>
    </location>
</feature>
<evidence type="ECO:0000256" key="7">
    <source>
        <dbReference type="SAM" id="MobiDB-lite"/>
    </source>
</evidence>
<protein>
    <recommendedName>
        <fullName evidence="8">Homeobox domain-containing protein</fullName>
    </recommendedName>
</protein>
<dbReference type="PROSITE" id="PS50071">
    <property type="entry name" value="HOMEOBOX_2"/>
    <property type="match status" value="1"/>
</dbReference>
<evidence type="ECO:0000313" key="9">
    <source>
        <dbReference type="EMBL" id="CAK1548843.1"/>
    </source>
</evidence>
<keyword evidence="3 5" id="KW-0371">Homeobox</keyword>
<comment type="caution">
    <text evidence="9">The sequence shown here is derived from an EMBL/GenBank/DDBJ whole genome shotgun (WGS) entry which is preliminary data.</text>
</comment>
<dbReference type="CDD" id="cd00086">
    <property type="entry name" value="homeodomain"/>
    <property type="match status" value="1"/>
</dbReference>
<feature type="domain" description="Homeobox" evidence="8">
    <location>
        <begin position="186"/>
        <end position="246"/>
    </location>
</feature>
<feature type="compositionally biased region" description="Basic residues" evidence="7">
    <location>
        <begin position="235"/>
        <end position="250"/>
    </location>
</feature>
<sequence>METQEAHPAVKITTEQPKSLKITRIQSPNTKPVTLSFSDPFGPPQSADGGGPSTPQPAMTTQEALDHQHHHLGGTQTPHDISNSANSTPTNVSSKSAFIELQQHGYGFKGGYQHPHHFGSPGGQQNPHEASGFPSPRSLGYPFPPMHQNTYGYHLGSYAPQCASPPKDEKCGLSDDPGLRVNGKGKKMRKPRTIYSSLQLQQLNRRFQRTQYLALPERAELAASLGLTQTQQVTRSKKRRNHRPQHRHSHRPHSIFVMTPIDHIEWFSRQSAAFRLDFFVTD</sequence>
<dbReference type="AlphaFoldDB" id="A0AAV1JK56"/>
<feature type="DNA-binding region" description="Homeobox" evidence="5">
    <location>
        <begin position="188"/>
        <end position="247"/>
    </location>
</feature>
<dbReference type="EMBL" id="CAVLEF010000011">
    <property type="protein sequence ID" value="CAK1548843.1"/>
    <property type="molecule type" value="Genomic_DNA"/>
</dbReference>
<feature type="region of interest" description="Disordered" evidence="7">
    <location>
        <begin position="1"/>
        <end position="92"/>
    </location>
</feature>
<keyword evidence="2 5" id="KW-0238">DNA-binding</keyword>
<feature type="region of interest" description="Disordered" evidence="7">
    <location>
        <begin position="112"/>
        <end position="135"/>
    </location>
</feature>
<feature type="compositionally biased region" description="Polar residues" evidence="7">
    <location>
        <begin position="24"/>
        <end position="37"/>
    </location>
</feature>
<dbReference type="Proteomes" id="UP001497472">
    <property type="component" value="Unassembled WGS sequence"/>
</dbReference>
<name>A0AAV1JK56_9NEOP</name>
<dbReference type="Gene3D" id="1.10.10.60">
    <property type="entry name" value="Homeodomain-like"/>
    <property type="match status" value="1"/>
</dbReference>
<dbReference type="Pfam" id="PF00046">
    <property type="entry name" value="Homeodomain"/>
    <property type="match status" value="1"/>
</dbReference>
<dbReference type="SUPFAM" id="SSF46689">
    <property type="entry name" value="Homeodomain-like"/>
    <property type="match status" value="1"/>
</dbReference>
<dbReference type="InterPro" id="IPR001356">
    <property type="entry name" value="HD"/>
</dbReference>
<feature type="region of interest" description="Disordered" evidence="7">
    <location>
        <begin position="168"/>
        <end position="190"/>
    </location>
</feature>
<evidence type="ECO:0000256" key="4">
    <source>
        <dbReference type="ARBA" id="ARBA00023242"/>
    </source>
</evidence>
<evidence type="ECO:0000256" key="5">
    <source>
        <dbReference type="PROSITE-ProRule" id="PRU00108"/>
    </source>
</evidence>
<keyword evidence="10" id="KW-1185">Reference proteome</keyword>
<organism evidence="9 10">
    <name type="scientific">Leptosia nina</name>
    <dbReference type="NCBI Taxonomy" id="320188"/>
    <lineage>
        <taxon>Eukaryota</taxon>
        <taxon>Metazoa</taxon>
        <taxon>Ecdysozoa</taxon>
        <taxon>Arthropoda</taxon>
        <taxon>Hexapoda</taxon>
        <taxon>Insecta</taxon>
        <taxon>Pterygota</taxon>
        <taxon>Neoptera</taxon>
        <taxon>Endopterygota</taxon>
        <taxon>Lepidoptera</taxon>
        <taxon>Glossata</taxon>
        <taxon>Ditrysia</taxon>
        <taxon>Papilionoidea</taxon>
        <taxon>Pieridae</taxon>
        <taxon>Pierinae</taxon>
        <taxon>Leptosia</taxon>
    </lineage>
</organism>
<dbReference type="GO" id="GO:0000978">
    <property type="term" value="F:RNA polymerase II cis-regulatory region sequence-specific DNA binding"/>
    <property type="evidence" value="ECO:0007669"/>
    <property type="project" value="TreeGrafter"/>
</dbReference>
<dbReference type="GO" id="GO:0005634">
    <property type="term" value="C:nucleus"/>
    <property type="evidence" value="ECO:0007669"/>
    <property type="project" value="UniProtKB-SubCell"/>
</dbReference>
<comment type="subcellular location">
    <subcellularLocation>
        <location evidence="1 5 6">Nucleus</location>
    </subcellularLocation>
</comment>
<dbReference type="PANTHER" id="PTHR24327">
    <property type="entry name" value="HOMEOBOX PROTEIN"/>
    <property type="match status" value="1"/>
</dbReference>
<evidence type="ECO:0000256" key="1">
    <source>
        <dbReference type="ARBA" id="ARBA00004123"/>
    </source>
</evidence>
<accession>A0AAV1JK56</accession>
<keyword evidence="4 5" id="KW-0539">Nucleus</keyword>
<reference evidence="9 10" key="1">
    <citation type="submission" date="2023-11" db="EMBL/GenBank/DDBJ databases">
        <authorList>
            <person name="Okamura Y."/>
        </authorList>
    </citation>
    <scope>NUCLEOTIDE SEQUENCE [LARGE SCALE GENOMIC DNA]</scope>
</reference>
<dbReference type="InterPro" id="IPR009057">
    <property type="entry name" value="Homeodomain-like_sf"/>
</dbReference>
<dbReference type="GO" id="GO:0000981">
    <property type="term" value="F:DNA-binding transcription factor activity, RNA polymerase II-specific"/>
    <property type="evidence" value="ECO:0007669"/>
    <property type="project" value="TreeGrafter"/>
</dbReference>
<gene>
    <name evidence="9" type="ORF">LNINA_LOCUS8195</name>
</gene>
<evidence type="ECO:0000313" key="10">
    <source>
        <dbReference type="Proteomes" id="UP001497472"/>
    </source>
</evidence>
<dbReference type="SMART" id="SM00389">
    <property type="entry name" value="HOX"/>
    <property type="match status" value="1"/>
</dbReference>
<dbReference type="PANTHER" id="PTHR24327:SF81">
    <property type="entry name" value="HOMEOTIC PROTEIN DISTAL-LESS-RELATED"/>
    <property type="match status" value="1"/>
</dbReference>
<dbReference type="InterPro" id="IPR050460">
    <property type="entry name" value="Distal-less_Homeobox_TF"/>
</dbReference>
<evidence type="ECO:0000259" key="8">
    <source>
        <dbReference type="PROSITE" id="PS50071"/>
    </source>
</evidence>
<evidence type="ECO:0000256" key="6">
    <source>
        <dbReference type="RuleBase" id="RU000682"/>
    </source>
</evidence>
<evidence type="ECO:0000256" key="2">
    <source>
        <dbReference type="ARBA" id="ARBA00023125"/>
    </source>
</evidence>
<evidence type="ECO:0000256" key="3">
    <source>
        <dbReference type="ARBA" id="ARBA00023155"/>
    </source>
</evidence>
<feature type="compositionally biased region" description="Polar residues" evidence="7">
    <location>
        <begin position="74"/>
        <end position="92"/>
    </location>
</feature>
<proteinExistence type="predicted"/>